<proteinExistence type="predicted"/>
<dbReference type="Proteomes" id="UP001426770">
    <property type="component" value="Unassembled WGS sequence"/>
</dbReference>
<gene>
    <name evidence="1" type="ORF">Lsed01_00831</name>
</gene>
<keyword evidence="2" id="KW-1185">Reference proteome</keyword>
<protein>
    <submittedName>
        <fullName evidence="1">Uncharacterized protein</fullName>
    </submittedName>
</protein>
<accession>A0ABP9WFE2</accession>
<reference evidence="1 2" key="1">
    <citation type="submission" date="2024-02" db="EMBL/GenBank/DDBJ databases">
        <title>Lysinimicrobium sediminis NBRC 112286.</title>
        <authorList>
            <person name="Ichikawa N."/>
            <person name="Katano-Makiyama Y."/>
            <person name="Hidaka K."/>
        </authorList>
    </citation>
    <scope>NUCLEOTIDE SEQUENCE [LARGE SCALE GENOMIC DNA]</scope>
    <source>
        <strain evidence="1 2">NBRC 112286</strain>
    </source>
</reference>
<dbReference type="EMBL" id="BAABRR010000003">
    <property type="protein sequence ID" value="GAA5518404.1"/>
    <property type="molecule type" value="Genomic_DNA"/>
</dbReference>
<organism evidence="1 2">
    <name type="scientific">Demequina sediminis</name>
    <dbReference type="NCBI Taxonomy" id="1930058"/>
    <lineage>
        <taxon>Bacteria</taxon>
        <taxon>Bacillati</taxon>
        <taxon>Actinomycetota</taxon>
        <taxon>Actinomycetes</taxon>
        <taxon>Micrococcales</taxon>
        <taxon>Demequinaceae</taxon>
        <taxon>Demequina</taxon>
    </lineage>
</organism>
<name>A0ABP9WFE2_9MICO</name>
<evidence type="ECO:0000313" key="1">
    <source>
        <dbReference type="EMBL" id="GAA5518404.1"/>
    </source>
</evidence>
<evidence type="ECO:0000313" key="2">
    <source>
        <dbReference type="Proteomes" id="UP001426770"/>
    </source>
</evidence>
<dbReference type="RefSeq" id="WP_286214598.1">
    <property type="nucleotide sequence ID" value="NZ_AP027736.1"/>
</dbReference>
<comment type="caution">
    <text evidence="1">The sequence shown here is derived from an EMBL/GenBank/DDBJ whole genome shotgun (WGS) entry which is preliminary data.</text>
</comment>
<sequence length="88" mass="9972">MRTEVITNLEAEVESTANWHEAAVAREEAAELNYAEAKKSGNNSLIEKARLAHEEAYFNYENAYDAHVDAMMRLAFERESFTGVRFAA</sequence>